<dbReference type="EMBL" id="JBANRG010000067">
    <property type="protein sequence ID" value="KAK7440638.1"/>
    <property type="molecule type" value="Genomic_DNA"/>
</dbReference>
<feature type="transmembrane region" description="Helical" evidence="1">
    <location>
        <begin position="83"/>
        <end position="105"/>
    </location>
</feature>
<feature type="transmembrane region" description="Helical" evidence="1">
    <location>
        <begin position="18"/>
        <end position="39"/>
    </location>
</feature>
<accession>A0ABR1ITG9</accession>
<keyword evidence="1" id="KW-0812">Transmembrane</keyword>
<proteinExistence type="predicted"/>
<comment type="caution">
    <text evidence="2">The sequence shown here is derived from an EMBL/GenBank/DDBJ whole genome shotgun (WGS) entry which is preliminary data.</text>
</comment>
<evidence type="ECO:0008006" key="4">
    <source>
        <dbReference type="Google" id="ProtNLM"/>
    </source>
</evidence>
<feature type="transmembrane region" description="Helical" evidence="1">
    <location>
        <begin position="217"/>
        <end position="237"/>
    </location>
</feature>
<dbReference type="Proteomes" id="UP001498398">
    <property type="component" value="Unassembled WGS sequence"/>
</dbReference>
<reference evidence="2 3" key="1">
    <citation type="submission" date="2024-01" db="EMBL/GenBank/DDBJ databases">
        <title>A draft genome for the cacao thread blight pathogen Marasmiellus scandens.</title>
        <authorList>
            <person name="Baruah I.K."/>
            <person name="Leung J."/>
            <person name="Bukari Y."/>
            <person name="Amoako-Attah I."/>
            <person name="Meinhardt L.W."/>
            <person name="Bailey B.A."/>
            <person name="Cohen S.P."/>
        </authorList>
    </citation>
    <scope>NUCLEOTIDE SEQUENCE [LARGE SCALE GENOMIC DNA]</scope>
    <source>
        <strain evidence="2 3">GH-19</strain>
    </source>
</reference>
<protein>
    <recommendedName>
        <fullName evidence="4">G-protein coupled receptors family 1 profile domain-containing protein</fullName>
    </recommendedName>
</protein>
<feature type="transmembrane region" description="Helical" evidence="1">
    <location>
        <begin position="51"/>
        <end position="71"/>
    </location>
</feature>
<keyword evidence="3" id="KW-1185">Reference proteome</keyword>
<evidence type="ECO:0000313" key="2">
    <source>
        <dbReference type="EMBL" id="KAK7440638.1"/>
    </source>
</evidence>
<feature type="transmembrane region" description="Helical" evidence="1">
    <location>
        <begin position="176"/>
        <end position="197"/>
    </location>
</feature>
<gene>
    <name evidence="2" type="ORF">VKT23_016986</name>
</gene>
<evidence type="ECO:0000313" key="3">
    <source>
        <dbReference type="Proteomes" id="UP001498398"/>
    </source>
</evidence>
<feature type="transmembrane region" description="Helical" evidence="1">
    <location>
        <begin position="125"/>
        <end position="148"/>
    </location>
</feature>
<keyword evidence="1" id="KW-0472">Membrane</keyword>
<name>A0ABR1ITG9_9AGAR</name>
<feature type="transmembrane region" description="Helical" evidence="1">
    <location>
        <begin position="257"/>
        <end position="287"/>
    </location>
</feature>
<keyword evidence="1" id="KW-1133">Transmembrane helix</keyword>
<organism evidence="2 3">
    <name type="scientific">Marasmiellus scandens</name>
    <dbReference type="NCBI Taxonomy" id="2682957"/>
    <lineage>
        <taxon>Eukaryota</taxon>
        <taxon>Fungi</taxon>
        <taxon>Dikarya</taxon>
        <taxon>Basidiomycota</taxon>
        <taxon>Agaricomycotina</taxon>
        <taxon>Agaricomycetes</taxon>
        <taxon>Agaricomycetidae</taxon>
        <taxon>Agaricales</taxon>
        <taxon>Marasmiineae</taxon>
        <taxon>Omphalotaceae</taxon>
        <taxon>Marasmiellus</taxon>
    </lineage>
</organism>
<evidence type="ECO:0000256" key="1">
    <source>
        <dbReference type="SAM" id="Phobius"/>
    </source>
</evidence>
<sequence>MHHIIGRRQDAGTGTPSFVVFDVLQALALVLLLIIYFAALFSKSITRMKTWFCLMLSSIVYCISFLLLVGHQDGPQPPFPLCIFQAGLIYAGPATVAASGLGFVVELYMRLSSSLTMTELSHRKITVLMFLSPLAHLIVFWVGIFAGLSNQSAVERIPSGMYCHINVSVPTTFTGVAVITFLVLMVLLEVYTGYYLWRKRRGLVSLRARGSDGSFPLKLFIRVAVFTLVGGMGMILVDVLMNTKSSASSADITLDLLAISMFCILYCLQLTMHTFDIVPLSIAILFGSQTEYLKVYMFWKKTLPQSQPVSKNPSQV</sequence>